<dbReference type="InParanoid" id="A0A1U8AR77"/>
<comment type="subcellular location">
    <subcellularLocation>
        <location evidence="1">Cell membrane</location>
        <topology evidence="1">Lipid-anchor</topology>
        <topology evidence="1">GPI-anchor</topology>
    </subcellularLocation>
</comment>
<evidence type="ECO:0000313" key="15">
    <source>
        <dbReference type="RefSeq" id="XP_010265495.2"/>
    </source>
</evidence>
<dbReference type="GO" id="GO:0005886">
    <property type="term" value="C:plasma membrane"/>
    <property type="evidence" value="ECO:0000318"/>
    <property type="project" value="GO_Central"/>
</dbReference>
<evidence type="ECO:0000256" key="9">
    <source>
        <dbReference type="ARBA" id="ARBA00023288"/>
    </source>
</evidence>
<dbReference type="PROSITE" id="PS50213">
    <property type="entry name" value="FAS1"/>
    <property type="match status" value="1"/>
</dbReference>
<feature type="signal peptide" evidence="12">
    <location>
        <begin position="1"/>
        <end position="20"/>
    </location>
</feature>
<organism evidence="14 15">
    <name type="scientific">Nelumbo nucifera</name>
    <name type="common">Sacred lotus</name>
    <dbReference type="NCBI Taxonomy" id="4432"/>
    <lineage>
        <taxon>Eukaryota</taxon>
        <taxon>Viridiplantae</taxon>
        <taxon>Streptophyta</taxon>
        <taxon>Embryophyta</taxon>
        <taxon>Tracheophyta</taxon>
        <taxon>Spermatophyta</taxon>
        <taxon>Magnoliopsida</taxon>
        <taxon>Proteales</taxon>
        <taxon>Nelumbonaceae</taxon>
        <taxon>Nelumbo</taxon>
    </lineage>
</organism>
<reference evidence="15" key="1">
    <citation type="submission" date="2025-08" db="UniProtKB">
        <authorList>
            <consortium name="RefSeq"/>
        </authorList>
    </citation>
    <scope>IDENTIFICATION</scope>
</reference>
<keyword evidence="9" id="KW-0449">Lipoprotein</keyword>
<dbReference type="PANTHER" id="PTHR32382">
    <property type="entry name" value="FASCICLIN-LIKE ARABINOGALACTAN PROTEIN"/>
    <property type="match status" value="1"/>
</dbReference>
<evidence type="ECO:0000256" key="11">
    <source>
        <dbReference type="SAM" id="MobiDB-lite"/>
    </source>
</evidence>
<dbReference type="FunCoup" id="A0A1U8AR77">
    <property type="interactions" value="64"/>
</dbReference>
<keyword evidence="6" id="KW-0654">Proteoglycan</keyword>
<dbReference type="InterPro" id="IPR033254">
    <property type="entry name" value="Plant_FLA"/>
</dbReference>
<evidence type="ECO:0000256" key="5">
    <source>
        <dbReference type="ARBA" id="ARBA00022729"/>
    </source>
</evidence>
<evidence type="ECO:0000313" key="14">
    <source>
        <dbReference type="Proteomes" id="UP000189703"/>
    </source>
</evidence>
<dbReference type="OMA" id="AFNINKM"/>
<evidence type="ECO:0000256" key="12">
    <source>
        <dbReference type="SAM" id="SignalP"/>
    </source>
</evidence>
<evidence type="ECO:0000256" key="1">
    <source>
        <dbReference type="ARBA" id="ARBA00004609"/>
    </source>
</evidence>
<evidence type="ECO:0000256" key="2">
    <source>
        <dbReference type="ARBA" id="ARBA00007843"/>
    </source>
</evidence>
<dbReference type="eggNOG" id="ENOG502S0N4">
    <property type="taxonomic scope" value="Eukaryota"/>
</dbReference>
<keyword evidence="7" id="KW-0472">Membrane</keyword>
<evidence type="ECO:0000259" key="13">
    <source>
        <dbReference type="PROSITE" id="PS50213"/>
    </source>
</evidence>
<dbReference type="AlphaFoldDB" id="A0A1U8AR77"/>
<dbReference type="FunFam" id="2.30.180.10:FF:000015">
    <property type="entry name" value="Fasciclin-like arabinogalactan protein 3"/>
    <property type="match status" value="1"/>
</dbReference>
<protein>
    <submittedName>
        <fullName evidence="15">Fasciclin-like arabinogalactan protein 14</fullName>
    </submittedName>
</protein>
<evidence type="ECO:0000256" key="4">
    <source>
        <dbReference type="ARBA" id="ARBA00022622"/>
    </source>
</evidence>
<keyword evidence="5 12" id="KW-0732">Signal</keyword>
<feature type="chain" id="PRO_5010567958" evidence="12">
    <location>
        <begin position="21"/>
        <end position="277"/>
    </location>
</feature>
<name>A0A1U8AR77_NELNU</name>
<evidence type="ECO:0000256" key="3">
    <source>
        <dbReference type="ARBA" id="ARBA00022475"/>
    </source>
</evidence>
<comment type="similarity">
    <text evidence="2">Belongs to the fasciclin-like AGP family.</text>
</comment>
<dbReference type="InterPro" id="IPR000782">
    <property type="entry name" value="FAS1_domain"/>
</dbReference>
<keyword evidence="3" id="KW-1003">Cell membrane</keyword>
<dbReference type="STRING" id="4432.A0A1U8AR77"/>
<dbReference type="Proteomes" id="UP000189703">
    <property type="component" value="Unplaced"/>
</dbReference>
<dbReference type="PANTHER" id="PTHR32382:SF6">
    <property type="entry name" value="FASCICLIN-LIKE ARABINOGALACTAN PROTEIN 14"/>
    <property type="match status" value="1"/>
</dbReference>
<evidence type="ECO:0000256" key="10">
    <source>
        <dbReference type="ARBA" id="ARBA00024686"/>
    </source>
</evidence>
<keyword evidence="8" id="KW-0325">Glycoprotein</keyword>
<dbReference type="OrthoDB" id="694090at2759"/>
<feature type="compositionally biased region" description="Low complexity" evidence="11">
    <location>
        <begin position="186"/>
        <end position="211"/>
    </location>
</feature>
<dbReference type="GO" id="GO:0098552">
    <property type="term" value="C:side of membrane"/>
    <property type="evidence" value="ECO:0007669"/>
    <property type="project" value="UniProtKB-KW"/>
</dbReference>
<dbReference type="SUPFAM" id="SSF82153">
    <property type="entry name" value="FAS1 domain"/>
    <property type="match status" value="1"/>
</dbReference>
<keyword evidence="14" id="KW-1185">Reference proteome</keyword>
<comment type="function">
    <text evidence="10">May be a cell surface adhesion protein.</text>
</comment>
<dbReference type="InterPro" id="IPR036378">
    <property type="entry name" value="FAS1_dom_sf"/>
</dbReference>
<dbReference type="GeneID" id="104603215"/>
<accession>A0A1U8AR77</accession>
<dbReference type="Pfam" id="PF02469">
    <property type="entry name" value="Fasciclin"/>
    <property type="match status" value="1"/>
</dbReference>
<dbReference type="Gene3D" id="2.30.180.10">
    <property type="entry name" value="FAS1 domain"/>
    <property type="match status" value="1"/>
</dbReference>
<proteinExistence type="inferred from homology"/>
<keyword evidence="4" id="KW-0336">GPI-anchor</keyword>
<feature type="domain" description="FAS1" evidence="13">
    <location>
        <begin position="20"/>
        <end position="166"/>
    </location>
</feature>
<evidence type="ECO:0000256" key="7">
    <source>
        <dbReference type="ARBA" id="ARBA00023136"/>
    </source>
</evidence>
<evidence type="ECO:0000256" key="6">
    <source>
        <dbReference type="ARBA" id="ARBA00022974"/>
    </source>
</evidence>
<evidence type="ECO:0000256" key="8">
    <source>
        <dbReference type="ARBA" id="ARBA00023180"/>
    </source>
</evidence>
<feature type="region of interest" description="Disordered" evidence="11">
    <location>
        <begin position="175"/>
        <end position="254"/>
    </location>
</feature>
<dbReference type="KEGG" id="nnu:104603215"/>
<gene>
    <name evidence="15" type="primary">LOC104603215</name>
</gene>
<sequence>MATAAILVLSLFLAFASTEAFNITRLLSQYSDFSNFNDYLTQTKLADSINRRQTITVLAVDNGAVSSLSGKSPDLIKKVLSLHVILDYYDIDKIKKLSNKSTILTTLFQSTGVAVNKQGFLNVTRFASGEVRFGSAVKGSSLDAQLIKKVAAQPYNLSVLQVSSVIYPTGIEDIKFTPTPPPPRANAPRKSLSPAKAPAPASDSPSDAKAPVEGPSRDADTPASSPPSPVADGPAGDSTGDADAPGPEGPSASSATRVAFSAFFALAMGFFSSWAEF</sequence>
<dbReference type="RefSeq" id="XP_010265495.2">
    <property type="nucleotide sequence ID" value="XM_010267193.2"/>
</dbReference>